<feature type="repeat" description="ANK" evidence="3">
    <location>
        <begin position="188"/>
        <end position="220"/>
    </location>
</feature>
<evidence type="ECO:0000313" key="4">
    <source>
        <dbReference type="EMBL" id="CAB3230904.1"/>
    </source>
</evidence>
<evidence type="ECO:0000313" key="7">
    <source>
        <dbReference type="Proteomes" id="UP000494256"/>
    </source>
</evidence>
<dbReference type="SMART" id="SM00248">
    <property type="entry name" value="ANK"/>
    <property type="match status" value="5"/>
</dbReference>
<dbReference type="InterPro" id="IPR036770">
    <property type="entry name" value="Ankyrin_rpt-contain_sf"/>
</dbReference>
<dbReference type="Proteomes" id="UP000494256">
    <property type="component" value="Unassembled WGS sequence"/>
</dbReference>
<feature type="repeat" description="ANK" evidence="3">
    <location>
        <begin position="81"/>
        <end position="113"/>
    </location>
</feature>
<keyword evidence="6" id="KW-1185">Reference proteome</keyword>
<keyword evidence="1" id="KW-0677">Repeat</keyword>
<evidence type="ECO:0000313" key="6">
    <source>
        <dbReference type="Proteomes" id="UP000494106"/>
    </source>
</evidence>
<proteinExistence type="predicted"/>
<dbReference type="PROSITE" id="PS50088">
    <property type="entry name" value="ANK_REPEAT"/>
    <property type="match status" value="3"/>
</dbReference>
<dbReference type="Gene3D" id="1.25.40.20">
    <property type="entry name" value="Ankyrin repeat-containing domain"/>
    <property type="match status" value="2"/>
</dbReference>
<dbReference type="OrthoDB" id="9995210at2759"/>
<dbReference type="Pfam" id="PF12796">
    <property type="entry name" value="Ank_2"/>
    <property type="match status" value="1"/>
</dbReference>
<comment type="caution">
    <text evidence="4">The sequence shown here is derived from an EMBL/GenBank/DDBJ whole genome shotgun (WGS) entry which is preliminary data.</text>
</comment>
<feature type="repeat" description="ANK" evidence="3">
    <location>
        <begin position="48"/>
        <end position="80"/>
    </location>
</feature>
<name>A0A8S0ZF67_ARCPL</name>
<evidence type="ECO:0000256" key="1">
    <source>
        <dbReference type="ARBA" id="ARBA00022737"/>
    </source>
</evidence>
<dbReference type="PANTHER" id="PTHR24171">
    <property type="entry name" value="ANKYRIN REPEAT DOMAIN-CONTAINING PROTEIN 39-RELATED"/>
    <property type="match status" value="1"/>
</dbReference>
<sequence>MNRRIHGQRLSENSLDVEIPSFPGSPRSVGSLQLTPLDNIDNVVHFLHHDDELLIAAETGDVERIDQLIEKGVNIQQRDHLERNALHYAVCSGNRQAVHLLLQEGIDPNVKSNVGMTPLSLCLMRRPSWRMANMLFDYGAVLLPRTTAMDTGLFLQFVMMCEPTKEDEKILRLLVEKGAKVNDPEAPGGRQALHFAAMSNNCRLIKILLDLGANALLTNHRHETPREVAITFKCRDAQRLLGEFERTHNVASVSQA</sequence>
<dbReference type="AlphaFoldDB" id="A0A8S0ZF67"/>
<keyword evidence="2 3" id="KW-0040">ANK repeat</keyword>
<protein>
    <submittedName>
        <fullName evidence="4">Uncharacterized protein</fullName>
    </submittedName>
</protein>
<dbReference type="SUPFAM" id="SSF48403">
    <property type="entry name" value="Ankyrin repeat"/>
    <property type="match status" value="1"/>
</dbReference>
<reference evidence="6 7" key="1">
    <citation type="submission" date="2020-04" db="EMBL/GenBank/DDBJ databases">
        <authorList>
            <person name="Wallbank WR R."/>
            <person name="Pardo Diaz C."/>
            <person name="Kozak K."/>
            <person name="Martin S."/>
            <person name="Jiggins C."/>
            <person name="Moest M."/>
            <person name="Warren A I."/>
            <person name="Byers J.R.P. K."/>
            <person name="Montejo-Kovacevich G."/>
            <person name="Yen C E."/>
        </authorList>
    </citation>
    <scope>NUCLEOTIDE SEQUENCE [LARGE SCALE GENOMIC DNA]</scope>
</reference>
<gene>
    <name evidence="4" type="ORF">APLA_LOCUS4400</name>
    <name evidence="5" type="ORF">APLA_LOCUS6458</name>
</gene>
<dbReference type="PROSITE" id="PS50297">
    <property type="entry name" value="ANK_REP_REGION"/>
    <property type="match status" value="2"/>
</dbReference>
<organism evidence="4 6">
    <name type="scientific">Arctia plantaginis</name>
    <name type="common">Wood tiger moth</name>
    <name type="synonym">Phalaena plantaginis</name>
    <dbReference type="NCBI Taxonomy" id="874455"/>
    <lineage>
        <taxon>Eukaryota</taxon>
        <taxon>Metazoa</taxon>
        <taxon>Ecdysozoa</taxon>
        <taxon>Arthropoda</taxon>
        <taxon>Hexapoda</taxon>
        <taxon>Insecta</taxon>
        <taxon>Pterygota</taxon>
        <taxon>Neoptera</taxon>
        <taxon>Endopterygota</taxon>
        <taxon>Lepidoptera</taxon>
        <taxon>Glossata</taxon>
        <taxon>Ditrysia</taxon>
        <taxon>Noctuoidea</taxon>
        <taxon>Erebidae</taxon>
        <taxon>Arctiinae</taxon>
        <taxon>Arctia</taxon>
    </lineage>
</organism>
<dbReference type="Pfam" id="PF13637">
    <property type="entry name" value="Ank_4"/>
    <property type="match status" value="1"/>
</dbReference>
<evidence type="ECO:0000256" key="2">
    <source>
        <dbReference type="ARBA" id="ARBA00023043"/>
    </source>
</evidence>
<evidence type="ECO:0000313" key="5">
    <source>
        <dbReference type="EMBL" id="CAB3234161.1"/>
    </source>
</evidence>
<evidence type="ECO:0000256" key="3">
    <source>
        <dbReference type="PROSITE-ProRule" id="PRU00023"/>
    </source>
</evidence>
<accession>A0A8S0ZF67</accession>
<dbReference type="EMBL" id="CADEBD010000294">
    <property type="protein sequence ID" value="CAB3234161.1"/>
    <property type="molecule type" value="Genomic_DNA"/>
</dbReference>
<dbReference type="Proteomes" id="UP000494106">
    <property type="component" value="Unassembled WGS sequence"/>
</dbReference>
<dbReference type="EMBL" id="CADEBC010000428">
    <property type="protein sequence ID" value="CAB3230904.1"/>
    <property type="molecule type" value="Genomic_DNA"/>
</dbReference>
<dbReference type="InterPro" id="IPR002110">
    <property type="entry name" value="Ankyrin_rpt"/>
</dbReference>